<evidence type="ECO:0000313" key="1">
    <source>
        <dbReference type="EMBL" id="MBW0528626.1"/>
    </source>
</evidence>
<dbReference type="AlphaFoldDB" id="A0A9Q3I3U9"/>
<dbReference type="EMBL" id="AVOT02034509">
    <property type="protein sequence ID" value="MBW0528626.1"/>
    <property type="molecule type" value="Genomic_DNA"/>
</dbReference>
<dbReference type="Proteomes" id="UP000765509">
    <property type="component" value="Unassembled WGS sequence"/>
</dbReference>
<evidence type="ECO:0000313" key="2">
    <source>
        <dbReference type="Proteomes" id="UP000765509"/>
    </source>
</evidence>
<dbReference type="OrthoDB" id="2505547at2759"/>
<name>A0A9Q3I3U9_9BASI</name>
<gene>
    <name evidence="1" type="ORF">O181_068341</name>
</gene>
<proteinExistence type="predicted"/>
<keyword evidence="2" id="KW-1185">Reference proteome</keyword>
<comment type="caution">
    <text evidence="1">The sequence shown here is derived from an EMBL/GenBank/DDBJ whole genome shotgun (WGS) entry which is preliminary data.</text>
</comment>
<organism evidence="1 2">
    <name type="scientific">Austropuccinia psidii MF-1</name>
    <dbReference type="NCBI Taxonomy" id="1389203"/>
    <lineage>
        <taxon>Eukaryota</taxon>
        <taxon>Fungi</taxon>
        <taxon>Dikarya</taxon>
        <taxon>Basidiomycota</taxon>
        <taxon>Pucciniomycotina</taxon>
        <taxon>Pucciniomycetes</taxon>
        <taxon>Pucciniales</taxon>
        <taxon>Sphaerophragmiaceae</taxon>
        <taxon>Austropuccinia</taxon>
    </lineage>
</organism>
<protein>
    <submittedName>
        <fullName evidence="1">Uncharacterized protein</fullName>
    </submittedName>
</protein>
<accession>A0A9Q3I3U9</accession>
<reference evidence="1" key="1">
    <citation type="submission" date="2021-03" db="EMBL/GenBank/DDBJ databases">
        <title>Draft genome sequence of rust myrtle Austropuccinia psidii MF-1, a brazilian biotype.</title>
        <authorList>
            <person name="Quecine M.C."/>
            <person name="Pachon D.M.R."/>
            <person name="Bonatelli M.L."/>
            <person name="Correr F.H."/>
            <person name="Franceschini L.M."/>
            <person name="Leite T.F."/>
            <person name="Margarido G.R.A."/>
            <person name="Almeida C.A."/>
            <person name="Ferrarezi J.A."/>
            <person name="Labate C.A."/>
        </authorList>
    </citation>
    <scope>NUCLEOTIDE SEQUENCE</scope>
    <source>
        <strain evidence="1">MF-1</strain>
    </source>
</reference>
<sequence>MPRHTTFAYDHFMQEPYRAADCFAPLKRNSSNLAEWLACLNWVISVAFNTEIITPSQSTAKAFFVAIRACCSPRKHFEKLRLVRSILTMLIKNGSGTPRPNNVIIFSLHRTFVLLKKLGIKANKLEGLLAQAVCHAPATLDQTAFDQLVTTAILAKGDEKPTSTFVGQIILNASTKTNEDNRQLSPFVYRIADPSATPTYPQRPCSPGPTPQRSGVHLITLSTNLVTPAFTVDGPVIGVPTAQSPRGS</sequence>